<dbReference type="Gene3D" id="3.30.1120.10">
    <property type="match status" value="1"/>
</dbReference>
<organism evidence="4 5">
    <name type="scientific">Novipirellula artificiosorum</name>
    <dbReference type="NCBI Taxonomy" id="2528016"/>
    <lineage>
        <taxon>Bacteria</taxon>
        <taxon>Pseudomonadati</taxon>
        <taxon>Planctomycetota</taxon>
        <taxon>Planctomycetia</taxon>
        <taxon>Pirellulales</taxon>
        <taxon>Pirellulaceae</taxon>
        <taxon>Novipirellula</taxon>
    </lineage>
</organism>
<evidence type="ECO:0000256" key="1">
    <source>
        <dbReference type="ARBA" id="ARBA00008779"/>
    </source>
</evidence>
<keyword evidence="4" id="KW-0378">Hydrolase</keyword>
<feature type="compositionally biased region" description="Basic and acidic residues" evidence="2">
    <location>
        <begin position="366"/>
        <end position="386"/>
    </location>
</feature>
<dbReference type="SUPFAM" id="SSF53649">
    <property type="entry name" value="Alkaline phosphatase-like"/>
    <property type="match status" value="1"/>
</dbReference>
<evidence type="ECO:0000313" key="5">
    <source>
        <dbReference type="Proteomes" id="UP000319143"/>
    </source>
</evidence>
<dbReference type="AlphaFoldDB" id="A0A5C6D480"/>
<evidence type="ECO:0000259" key="3">
    <source>
        <dbReference type="Pfam" id="PF00884"/>
    </source>
</evidence>
<dbReference type="InterPro" id="IPR017850">
    <property type="entry name" value="Alkaline_phosphatase_core_sf"/>
</dbReference>
<dbReference type="EC" id="3.1.6.1" evidence="4"/>
<gene>
    <name evidence="4" type="primary">atsA_151</name>
    <name evidence="4" type="ORF">Poly41_66090</name>
</gene>
<dbReference type="InterPro" id="IPR000917">
    <property type="entry name" value="Sulfatase_N"/>
</dbReference>
<accession>A0A5C6D480</accession>
<evidence type="ECO:0000256" key="2">
    <source>
        <dbReference type="SAM" id="MobiDB-lite"/>
    </source>
</evidence>
<keyword evidence="5" id="KW-1185">Reference proteome</keyword>
<dbReference type="PANTHER" id="PTHR42693">
    <property type="entry name" value="ARYLSULFATASE FAMILY MEMBER"/>
    <property type="match status" value="1"/>
</dbReference>
<reference evidence="4 5" key="1">
    <citation type="submission" date="2019-02" db="EMBL/GenBank/DDBJ databases">
        <title>Deep-cultivation of Planctomycetes and their phenomic and genomic characterization uncovers novel biology.</title>
        <authorList>
            <person name="Wiegand S."/>
            <person name="Jogler M."/>
            <person name="Boedeker C."/>
            <person name="Pinto D."/>
            <person name="Vollmers J."/>
            <person name="Rivas-Marin E."/>
            <person name="Kohn T."/>
            <person name="Peeters S.H."/>
            <person name="Heuer A."/>
            <person name="Rast P."/>
            <person name="Oberbeckmann S."/>
            <person name="Bunk B."/>
            <person name="Jeske O."/>
            <person name="Meyerdierks A."/>
            <person name="Storesund J.E."/>
            <person name="Kallscheuer N."/>
            <person name="Luecker S."/>
            <person name="Lage O.M."/>
            <person name="Pohl T."/>
            <person name="Merkel B.J."/>
            <person name="Hornburger P."/>
            <person name="Mueller R.-W."/>
            <person name="Bruemmer F."/>
            <person name="Labrenz M."/>
            <person name="Spormann A.M."/>
            <person name="Op Den Camp H."/>
            <person name="Overmann J."/>
            <person name="Amann R."/>
            <person name="Jetten M.S.M."/>
            <person name="Mascher T."/>
            <person name="Medema M.H."/>
            <person name="Devos D.P."/>
            <person name="Kaster A.-K."/>
            <person name="Ovreas L."/>
            <person name="Rohde M."/>
            <person name="Galperin M.Y."/>
            <person name="Jogler C."/>
        </authorList>
    </citation>
    <scope>NUCLEOTIDE SEQUENCE [LARGE SCALE GENOMIC DNA]</scope>
    <source>
        <strain evidence="4 5">Poly41</strain>
    </source>
</reference>
<comment type="caution">
    <text evidence="4">The sequence shown here is derived from an EMBL/GenBank/DDBJ whole genome shotgun (WGS) entry which is preliminary data.</text>
</comment>
<dbReference type="Gene3D" id="3.40.720.10">
    <property type="entry name" value="Alkaline Phosphatase, subunit A"/>
    <property type="match status" value="1"/>
</dbReference>
<dbReference type="PANTHER" id="PTHR42693:SF27">
    <property type="entry name" value="ARYLSULFATASE B [PRECURSOR]"/>
    <property type="match status" value="1"/>
</dbReference>
<protein>
    <submittedName>
        <fullName evidence="4">Arylsulfatase</fullName>
        <ecNumber evidence="4">3.1.6.1</ecNumber>
    </submittedName>
</protein>
<comment type="similarity">
    <text evidence="1">Belongs to the sulfatase family.</text>
</comment>
<dbReference type="Pfam" id="PF00884">
    <property type="entry name" value="Sulfatase"/>
    <property type="match status" value="1"/>
</dbReference>
<dbReference type="EMBL" id="SJPV01000021">
    <property type="protein sequence ID" value="TWU30704.1"/>
    <property type="molecule type" value="Genomic_DNA"/>
</dbReference>
<sequence>MPEVLAQAGYKHRGIFGKWHLGHSDVQYHPLRRGFTEFVGHYNGAIDYFTHQRDGMLDWHRDHEPNRDEGYSTDLIAEAAVQFINRHAGDDSPLLCYVPFNAPHSPLQAKDEDLARYRHLTDVEPRLSQPPGRAAQVNGSYGARDGGKNQRQTLAAMISSMDQGIGRILEALKANGIDDNTLVWFFSDNGGVAPGDNRPLRGAKASVLEGGVRVPSAVRWPDRIPAGGKIDTPLAYIDVLPTLMRVAGIEAHGGKPLDGMDVLDVLTGQREELRRELYNYIGQQGEADEQLALIDSPWKLIVSGMDIRNKSVPQPEREILLFQINMDPYEEHNVADMHPQIVDRMWDKLVAFRELQPAGAVPPYNSREDRFEPLPDWKMPDHIRSK</sequence>
<name>A0A5C6D480_9BACT</name>
<feature type="region of interest" description="Disordered" evidence="2">
    <location>
        <begin position="125"/>
        <end position="146"/>
    </location>
</feature>
<evidence type="ECO:0000313" key="4">
    <source>
        <dbReference type="EMBL" id="TWU30704.1"/>
    </source>
</evidence>
<feature type="domain" description="Sulfatase N-terminal" evidence="3">
    <location>
        <begin position="1"/>
        <end position="249"/>
    </location>
</feature>
<proteinExistence type="inferred from homology"/>
<dbReference type="GO" id="GO:0004065">
    <property type="term" value="F:arylsulfatase activity"/>
    <property type="evidence" value="ECO:0007669"/>
    <property type="project" value="UniProtKB-EC"/>
</dbReference>
<feature type="region of interest" description="Disordered" evidence="2">
    <location>
        <begin position="362"/>
        <end position="386"/>
    </location>
</feature>
<dbReference type="Proteomes" id="UP000319143">
    <property type="component" value="Unassembled WGS sequence"/>
</dbReference>
<dbReference type="InterPro" id="IPR050738">
    <property type="entry name" value="Sulfatase"/>
</dbReference>